<dbReference type="GO" id="GO:0071555">
    <property type="term" value="P:cell wall organization"/>
    <property type="evidence" value="ECO:0007669"/>
    <property type="project" value="TreeGrafter"/>
</dbReference>
<dbReference type="GO" id="GO:0005886">
    <property type="term" value="C:plasma membrane"/>
    <property type="evidence" value="ECO:0007669"/>
    <property type="project" value="TreeGrafter"/>
</dbReference>
<reference evidence="4" key="1">
    <citation type="submission" date="2022-10" db="EMBL/GenBank/DDBJ databases">
        <title>The complete genomes of actinobacterial strains from the NBC collection.</title>
        <authorList>
            <person name="Joergensen T.S."/>
            <person name="Alvarez Arevalo M."/>
            <person name="Sterndorff E.B."/>
            <person name="Faurdal D."/>
            <person name="Vuksanovic O."/>
            <person name="Mourched A.-S."/>
            <person name="Charusanti P."/>
            <person name="Shaw S."/>
            <person name="Blin K."/>
            <person name="Weber T."/>
        </authorList>
    </citation>
    <scope>NUCLEOTIDE SEQUENCE</scope>
    <source>
        <strain evidence="4">NBC_00093</strain>
    </source>
</reference>
<gene>
    <name evidence="4" type="ORF">OHA22_14020</name>
</gene>
<proteinExistence type="predicted"/>
<dbReference type="InterPro" id="IPR001460">
    <property type="entry name" value="PCN-bd_Tpept"/>
</dbReference>
<feature type="domain" description="Penicillin-binding protein transpeptidase" evidence="2">
    <location>
        <begin position="155"/>
        <end position="480"/>
    </location>
</feature>
<sequence>MTRCIKHAAVFCALLLLALLVNITRVQVVQAQRYDDNPANRRQVIARYGQPRGAILVGERPVTGSTDTGEQLRYERTYRNGPLYAPITGFASQVYGTTFLEHTEDGILSGTDPLLSPFPLWNDVTRAQNPGGEVVTTINSAAQQAAYDGLDGRKGAVAAVEPSTGRILALVSTPSYDPTSLSGNKRSVERSWRRLNEDPDKPMLNRAVRQTYPPGSTFKVVTAAAALDAGVITDLDERTHSPDPYRLPGTSTRLTNEGDGCADVSLREAFTWSCNTVFAKLGVDVGVADLAATADGFGFNDAGLRIPFSVAPSTFDTHVDKAQLALSSIGQYNTRATPLQMAMVAAAVANGGQVPSPYLVERTTTARGTTVATSGVRRQHRAMHPSTAVLMRELMRDVVERGTGRNAAIPGAVVGGKTGTAQHGIGNSGVPYAWFVSWAQGEHDVEPSVAVAVVVEDASTDRTDISGGGVAAPIARGVMEAVLGD</sequence>
<feature type="domain" description="Penicillin binding protein A dimerisation" evidence="3">
    <location>
        <begin position="52"/>
        <end position="134"/>
    </location>
</feature>
<dbReference type="GO" id="GO:0071972">
    <property type="term" value="F:peptidoglycan L,D-transpeptidase activity"/>
    <property type="evidence" value="ECO:0007669"/>
    <property type="project" value="TreeGrafter"/>
</dbReference>
<feature type="signal peptide" evidence="1">
    <location>
        <begin position="1"/>
        <end position="31"/>
    </location>
</feature>
<dbReference type="EMBL" id="CP108222">
    <property type="protein sequence ID" value="WTT23471.1"/>
    <property type="molecule type" value="Genomic_DNA"/>
</dbReference>
<evidence type="ECO:0000259" key="3">
    <source>
        <dbReference type="Pfam" id="PF21922"/>
    </source>
</evidence>
<keyword evidence="1" id="KW-0732">Signal</keyword>
<accession>A0AAU2AGX1</accession>
<dbReference type="Gene3D" id="3.40.710.10">
    <property type="entry name" value="DD-peptidase/beta-lactamase superfamily"/>
    <property type="match status" value="1"/>
</dbReference>
<evidence type="ECO:0000313" key="4">
    <source>
        <dbReference type="EMBL" id="WTT23471.1"/>
    </source>
</evidence>
<evidence type="ECO:0000259" key="2">
    <source>
        <dbReference type="Pfam" id="PF00905"/>
    </source>
</evidence>
<organism evidence="4">
    <name type="scientific">Streptomyces sp. NBC_00093</name>
    <dbReference type="NCBI Taxonomy" id="2975649"/>
    <lineage>
        <taxon>Bacteria</taxon>
        <taxon>Bacillati</taxon>
        <taxon>Actinomycetota</taxon>
        <taxon>Actinomycetes</taxon>
        <taxon>Kitasatosporales</taxon>
        <taxon>Streptomycetaceae</taxon>
        <taxon>Streptomyces</taxon>
    </lineage>
</organism>
<dbReference type="Pfam" id="PF00905">
    <property type="entry name" value="Transpeptidase"/>
    <property type="match status" value="1"/>
</dbReference>
<dbReference type="InterPro" id="IPR012338">
    <property type="entry name" value="Beta-lactam/transpept-like"/>
</dbReference>
<dbReference type="PANTHER" id="PTHR30627:SF24">
    <property type="entry name" value="PENICILLIN-BINDING PROTEIN 4B"/>
    <property type="match status" value="1"/>
</dbReference>
<feature type="chain" id="PRO_5043401485" evidence="1">
    <location>
        <begin position="32"/>
        <end position="485"/>
    </location>
</feature>
<dbReference type="InterPro" id="IPR050515">
    <property type="entry name" value="Beta-lactam/transpept"/>
</dbReference>
<protein>
    <submittedName>
        <fullName evidence="4">Penicillin-binding transpeptidase domain-containing protein</fullName>
    </submittedName>
</protein>
<dbReference type="PANTHER" id="PTHR30627">
    <property type="entry name" value="PEPTIDOGLYCAN D,D-TRANSPEPTIDASE"/>
    <property type="match status" value="1"/>
</dbReference>
<name>A0AAU2AGX1_9ACTN</name>
<dbReference type="SUPFAM" id="SSF56601">
    <property type="entry name" value="beta-lactamase/transpeptidase-like"/>
    <property type="match status" value="1"/>
</dbReference>
<dbReference type="Pfam" id="PF21922">
    <property type="entry name" value="PBP_dimer_2"/>
    <property type="match status" value="1"/>
</dbReference>
<dbReference type="GO" id="GO:0008658">
    <property type="term" value="F:penicillin binding"/>
    <property type="evidence" value="ECO:0007669"/>
    <property type="project" value="InterPro"/>
</dbReference>
<dbReference type="InterPro" id="IPR054120">
    <property type="entry name" value="PBPA_dimer"/>
</dbReference>
<dbReference type="AlphaFoldDB" id="A0AAU2AGX1"/>
<dbReference type="Gene3D" id="3.90.1310.10">
    <property type="entry name" value="Penicillin-binding protein 2a (Domain 2)"/>
    <property type="match status" value="1"/>
</dbReference>
<evidence type="ECO:0000256" key="1">
    <source>
        <dbReference type="SAM" id="SignalP"/>
    </source>
</evidence>